<organism evidence="4 5">
    <name type="scientific">Homo sapiens</name>
    <name type="common">Human</name>
    <dbReference type="NCBI Taxonomy" id="9606"/>
    <lineage>
        <taxon>Eukaryota</taxon>
        <taxon>Metazoa</taxon>
        <taxon>Chordata</taxon>
        <taxon>Craniata</taxon>
        <taxon>Vertebrata</taxon>
        <taxon>Euteleostomi</taxon>
        <taxon>Mammalia</taxon>
        <taxon>Eutheria</taxon>
        <taxon>Euarchontoglires</taxon>
        <taxon>Primates</taxon>
        <taxon>Haplorrhini</taxon>
        <taxon>Catarrhini</taxon>
        <taxon>Hominidae</taxon>
        <taxon>Homo</taxon>
    </lineage>
</organism>
<dbReference type="SMR" id="H3BPA4"/>
<dbReference type="InterPro" id="IPR010326">
    <property type="entry name" value="EXOC3/Sec6"/>
</dbReference>
<dbReference type="AlphaFoldDB" id="H3BPA4"/>
<dbReference type="MassIVE" id="H3BPA4"/>
<evidence type="ECO:0000256" key="3">
    <source>
        <dbReference type="SAM" id="MobiDB-lite"/>
    </source>
</evidence>
<comment type="similarity">
    <text evidence="1">Belongs to the SEC6 family.</text>
</comment>
<dbReference type="OpenTargets" id="ENSG00000179044"/>
<reference evidence="4 5" key="1">
    <citation type="journal article" date="2001" name="Nature">
        <title>Initial sequencing and analysis of the human genome.</title>
        <authorList>
            <consortium name="International Human Genome Sequencing Consortium"/>
            <person name="Lander E.S."/>
            <person name="Linton L.M."/>
            <person name="Birren B."/>
            <person name="Nusbaum C."/>
            <person name="Zody M.C."/>
            <person name="Baldwin J."/>
            <person name="Devon K."/>
            <person name="Dewar K."/>
            <person name="Doyle M."/>
            <person name="FitzHugh W."/>
            <person name="Funke R."/>
            <person name="Gage D."/>
            <person name="Harris K."/>
            <person name="Heaford A."/>
            <person name="Howland J."/>
            <person name="Kann L."/>
            <person name="Lehoczky J."/>
            <person name="LeVine R."/>
            <person name="McEwan P."/>
            <person name="McKernan K."/>
            <person name="Meldrim J."/>
            <person name="Mesirov J.P."/>
            <person name="Miranda C."/>
            <person name="Morris W."/>
            <person name="Naylor J."/>
            <person name="Raymond C."/>
            <person name="Rosetti M."/>
            <person name="Santos R."/>
            <person name="Sheridan A."/>
            <person name="Sougnez C."/>
            <person name="Stange-Thomann N."/>
            <person name="Stojanovic N."/>
            <person name="Subramanian A."/>
            <person name="Wyman D."/>
            <person name="Rogers J."/>
            <person name="Sulston J."/>
            <person name="Ainscough R."/>
            <person name="Beck S."/>
            <person name="Bentley D."/>
            <person name="Burton J."/>
            <person name="Clee C."/>
            <person name="Carter N."/>
            <person name="Coulson A."/>
            <person name="Deadman R."/>
            <person name="Deloukas P."/>
            <person name="Dunham A."/>
            <person name="Dunham I."/>
            <person name="Durbin R."/>
            <person name="French L."/>
            <person name="Grafham D."/>
            <person name="Gregory S."/>
            <person name="Hubbard T."/>
            <person name="Humphray S."/>
            <person name="Hunt A."/>
            <person name="Jones M."/>
            <person name="Lloyd C."/>
            <person name="McMurray A."/>
            <person name="Matthews L."/>
            <person name="Mercer S."/>
            <person name="Milne S."/>
            <person name="Mullikin J.C."/>
            <person name="Mungall A."/>
            <person name="Plumb R."/>
            <person name="Ross M."/>
            <person name="Shownkeen R."/>
            <person name="Sims S."/>
            <person name="Waterston R.H."/>
            <person name="Wilson R.K."/>
            <person name="Hillier L.W."/>
            <person name="McPherson J.D."/>
            <person name="Marra M.A."/>
            <person name="Mardis E.R."/>
            <person name="Fulton L.A."/>
            <person name="Chinwalla A.T."/>
            <person name="Pepin K.H."/>
            <person name="Gish W.R."/>
            <person name="Chissoe S.L."/>
            <person name="Wendl M.C."/>
            <person name="Delehaunty K.D."/>
            <person name="Miner T.L."/>
            <person name="Delehaunty A."/>
            <person name="Kramer J.B."/>
            <person name="Cook L.L."/>
            <person name="Fulton R.S."/>
            <person name="Johnson D.L."/>
            <person name="Minx P.J."/>
            <person name="Clifton S.W."/>
            <person name="Hawkins T."/>
            <person name="Branscomb E."/>
            <person name="Predki P."/>
            <person name="Richardson P."/>
            <person name="Wenning S."/>
            <person name="Slezak T."/>
            <person name="Doggett N."/>
            <person name="Cheng J.F."/>
            <person name="Olsen A."/>
            <person name="Lucas S."/>
            <person name="Elkin C."/>
            <person name="Uberbacher E."/>
            <person name="Frazier M."/>
            <person name="Gibbs R.A."/>
            <person name="Muzny D.M."/>
            <person name="Scherer S.E."/>
            <person name="Bouck J.B."/>
            <person name="Sodergren E.J."/>
            <person name="Worley K.C."/>
            <person name="Rives C.M."/>
            <person name="Gorrell J.H."/>
            <person name="Metzker M.L."/>
            <person name="Naylor S.L."/>
            <person name="Kucherlapati R.S."/>
            <person name="Nelson D.L."/>
            <person name="Weinstock G.M."/>
            <person name="Sakaki Y."/>
            <person name="Fujiyama A."/>
            <person name="Hattori M."/>
            <person name="Yada T."/>
            <person name="Toyoda A."/>
            <person name="Itoh T."/>
            <person name="Kawagoe C."/>
            <person name="Watanabe H."/>
            <person name="Totoki Y."/>
            <person name="Taylor T."/>
            <person name="Weissenbach J."/>
            <person name="Heilig R."/>
            <person name="Saurin W."/>
            <person name="Artiguenave F."/>
            <person name="Brottier P."/>
            <person name="Bruls T."/>
            <person name="Pelletier E."/>
            <person name="Robert C."/>
            <person name="Wincker P."/>
            <person name="Smith D.R."/>
            <person name="Doucette-Stamm L."/>
            <person name="Rubenfield M."/>
            <person name="Weinstock K."/>
            <person name="Lee H.M."/>
            <person name="Dubois J."/>
            <person name="Rosenthal A."/>
            <person name="Platzer M."/>
            <person name="Nyakatura G."/>
            <person name="Taudien S."/>
            <person name="Rump A."/>
            <person name="Yang H."/>
            <person name="Yu J."/>
            <person name="Wang J."/>
            <person name="Huang G."/>
            <person name="Gu J."/>
            <person name="Hood L."/>
            <person name="Rowen L."/>
            <person name="Madan A."/>
            <person name="Qin S."/>
            <person name="Davis R.W."/>
            <person name="Federspiel N.A."/>
            <person name="Abola A.P."/>
            <person name="Proctor M.J."/>
            <person name="Myers R.M."/>
            <person name="Schmutz J."/>
            <person name="Dickson M."/>
            <person name="Grimwood J."/>
            <person name="Cox D.R."/>
            <person name="Olson M.V."/>
            <person name="Kaul R."/>
            <person name="Raymond C."/>
            <person name="Shimizu N."/>
            <person name="Kawasaki K."/>
            <person name="Minoshima S."/>
            <person name="Evans G.A."/>
            <person name="Athanasiou M."/>
            <person name="Schultz R."/>
            <person name="Roe B.A."/>
            <person name="Chen F."/>
            <person name="Pan H."/>
            <person name="Ramser J."/>
            <person name="Lehrach H."/>
            <person name="Reinhardt R."/>
            <person name="McCombie W.R."/>
            <person name="de la Bastide M."/>
            <person name="Dedhia N."/>
            <person name="Blocker H."/>
            <person name="Hornischer K."/>
            <person name="Nordsiek G."/>
            <person name="Agarwala R."/>
            <person name="Aravind L."/>
            <person name="Bailey J.A."/>
            <person name="Bateman A."/>
            <person name="Batzoglou S."/>
            <person name="Birney E."/>
            <person name="Bork P."/>
            <person name="Brown D.G."/>
            <person name="Burge C.B."/>
            <person name="Cerutti L."/>
            <person name="Chen H.C."/>
            <person name="Church D."/>
            <person name="Clamp M."/>
            <person name="Copley R.R."/>
            <person name="Doerks T."/>
            <person name="Eddy S.R."/>
            <person name="Eichler E.E."/>
            <person name="Furey T.S."/>
            <person name="Galagan J."/>
            <person name="Gilbert J.G."/>
            <person name="Harmon C."/>
            <person name="Hayashizaki Y."/>
            <person name="Haussler D."/>
            <person name="Hermjakob H."/>
            <person name="Hokamp K."/>
            <person name="Jang W."/>
            <person name="Johnson L.S."/>
            <person name="Jones T.A."/>
            <person name="Kasif S."/>
            <person name="Kaspryzk A."/>
            <person name="Kennedy S."/>
            <person name="Kent W.J."/>
            <person name="Kitts P."/>
            <person name="Koonin E.V."/>
            <person name="Korf I."/>
            <person name="Kulp D."/>
            <person name="Lancet D."/>
            <person name="Lowe T.M."/>
            <person name="McLysaght A."/>
            <person name="Mikkelsen T."/>
            <person name="Moran J.V."/>
            <person name="Mulder N."/>
            <person name="Pollara V.J."/>
            <person name="Ponting C.P."/>
            <person name="Schuler G."/>
            <person name="Schultz J."/>
            <person name="Slater G."/>
            <person name="Smit A.F."/>
            <person name="Stupka E."/>
            <person name="Szustakowski J."/>
            <person name="Thierry-Mieg D."/>
            <person name="Thierry-Mieg J."/>
            <person name="Wagner L."/>
            <person name="Wallis J."/>
            <person name="Wheeler R."/>
            <person name="Williams A."/>
            <person name="Wolf Y.I."/>
            <person name="Wolfe K.H."/>
            <person name="Yang S.P."/>
            <person name="Yeh R.F."/>
            <person name="Collins F."/>
            <person name="Guyer M.S."/>
            <person name="Peterson J."/>
            <person name="Felsenfeld A."/>
            <person name="Wetterstrand K.A."/>
            <person name="Patrinos A."/>
            <person name="Morgan M.J."/>
            <person name="de Jong P."/>
            <person name="Catanese J.J."/>
            <person name="Osoegawa K."/>
            <person name="Shizuya H."/>
            <person name="Choi S."/>
            <person name="Chen Y.J."/>
        </authorList>
    </citation>
    <scope>NUCLEOTIDE SEQUENCE [LARGE SCALE GENOMIC DNA]</scope>
</reference>
<reference evidence="4" key="5">
    <citation type="submission" date="2025-09" db="UniProtKB">
        <authorList>
            <consortium name="Ensembl"/>
        </authorList>
    </citation>
    <scope>IDENTIFICATION</scope>
</reference>
<proteinExistence type="evidence at protein level"/>
<evidence type="ECO:0007829" key="6">
    <source>
        <dbReference type="PeptideAtlas" id="H3BPA4"/>
    </source>
</evidence>
<accession>H3BPA4</accession>
<dbReference type="GO" id="GO:0006887">
    <property type="term" value="P:exocytosis"/>
    <property type="evidence" value="ECO:0007669"/>
    <property type="project" value="InterPro"/>
</dbReference>
<dbReference type="PANTHER" id="PTHR21292:SF12">
    <property type="entry name" value="EXOCYST COMPLEX COMPONENT 3-LIKE PROTEIN"/>
    <property type="match status" value="1"/>
</dbReference>
<feature type="coiled-coil region" evidence="2">
    <location>
        <begin position="315"/>
        <end position="349"/>
    </location>
</feature>
<evidence type="ECO:0000313" key="5">
    <source>
        <dbReference type="Proteomes" id="UP000005640"/>
    </source>
</evidence>
<dbReference type="ChiTaRS" id="EXOC3L1">
    <property type="organism name" value="human"/>
</dbReference>
<dbReference type="Pfam" id="PF06046">
    <property type="entry name" value="Sec6"/>
    <property type="match status" value="1"/>
</dbReference>
<dbReference type="HGNC" id="HGNC:27540">
    <property type="gene designation" value="EXOC3L1"/>
</dbReference>
<dbReference type="UCSC" id="uc059vql.1">
    <property type="organism name" value="human"/>
</dbReference>
<keyword evidence="2" id="KW-0175">Coiled coil</keyword>
<feature type="region of interest" description="Disordered" evidence="3">
    <location>
        <begin position="1"/>
        <end position="28"/>
    </location>
</feature>
<evidence type="ECO:0000256" key="2">
    <source>
        <dbReference type="SAM" id="Coils"/>
    </source>
</evidence>
<reference evidence="4" key="4">
    <citation type="submission" date="2025-08" db="UniProtKB">
        <authorList>
            <consortium name="Ensembl"/>
        </authorList>
    </citation>
    <scope>IDENTIFICATION</scope>
</reference>
<dbReference type="InterPro" id="IPR042532">
    <property type="entry name" value="EXOC3/Sec6_C"/>
</dbReference>
<dbReference type="EMBL" id="AC040160">
    <property type="status" value="NOT_ANNOTATED_CDS"/>
    <property type="molecule type" value="Genomic_DNA"/>
</dbReference>
<evidence type="ECO:0000256" key="1">
    <source>
        <dbReference type="ARBA" id="ARBA00009447"/>
    </source>
</evidence>
<dbReference type="Gene3D" id="1.10.357.70">
    <property type="entry name" value="Exocyst complex component Sec6, C-terminal domain"/>
    <property type="match status" value="1"/>
</dbReference>
<dbReference type="GeneTree" id="ENSGT01030000234613"/>
<reference evidence="4 5" key="3">
    <citation type="journal article" date="2004" name="Nature">
        <title>The sequence and analysis of duplication-rich human chromosome 16.</title>
        <authorList>
            <person name="Martin J."/>
            <person name="Han C."/>
            <person name="Gordon L.A."/>
            <person name="Terry A."/>
            <person name="Prabhakar S."/>
            <person name="She X."/>
            <person name="Xie G."/>
            <person name="Hellsten U."/>
            <person name="Chan Y.M."/>
            <person name="Altherr M."/>
            <person name="Couronne O."/>
            <person name="Aerts A."/>
            <person name="Bajorek E."/>
            <person name="Black S."/>
            <person name="Blumer H."/>
            <person name="Branscomb E."/>
            <person name="Brown N.C."/>
            <person name="Bruno W.J."/>
            <person name="Buckingham J.M."/>
            <person name="Callen D.F."/>
            <person name="Campbell C.S."/>
            <person name="Campbell M.L."/>
            <person name="Campbell E.W."/>
            <person name="Caoile C."/>
            <person name="Challacombe J.F."/>
            <person name="Chasteen L.A."/>
            <person name="Chertkov O."/>
            <person name="Chi H.C."/>
            <person name="Christensen M."/>
            <person name="Clark L.M."/>
            <person name="Cohn J.D."/>
            <person name="Denys M."/>
            <person name="Detter J.C."/>
            <person name="Dickson M."/>
            <person name="Dimitrijevic-Bussod M."/>
            <person name="Escobar J."/>
            <person name="Fawcett J.J."/>
            <person name="Flowers D."/>
            <person name="Fotopulos D."/>
            <person name="Glavina T."/>
            <person name="Gomez M."/>
            <person name="Gonzales E."/>
            <person name="Goodstein D."/>
            <person name="Goodwin L.A."/>
            <person name="Grady D.L."/>
            <person name="Grigoriev I."/>
            <person name="Groza M."/>
            <person name="Hammon N."/>
            <person name="Hawkins T."/>
            <person name="Haydu L."/>
            <person name="Hildebrand C.E."/>
            <person name="Huang W."/>
            <person name="Israni S."/>
            <person name="Jett J."/>
            <person name="Jewett P.B."/>
            <person name="Kadner K."/>
            <person name="Kimball H."/>
            <person name="Kobayashi A."/>
            <person name="Krawczyk M.C."/>
            <person name="Leyba T."/>
            <person name="Longmire J.L."/>
            <person name="Lopez F."/>
            <person name="Lou Y."/>
            <person name="Lowry S."/>
            <person name="Ludeman T."/>
            <person name="Manohar C.F."/>
            <person name="Mark G.A."/>
            <person name="McMurray K.L."/>
            <person name="Meincke L.J."/>
            <person name="Morgan J."/>
            <person name="Moyzis R.K."/>
            <person name="Mundt M.O."/>
            <person name="Munk A.C."/>
            <person name="Nandkeshwar R.D."/>
            <person name="Pitluck S."/>
            <person name="Pollard M."/>
            <person name="Predki P."/>
            <person name="Parson-Quintana B."/>
            <person name="Ramirez L."/>
            <person name="Rash S."/>
            <person name="Retterer J."/>
            <person name="Ricke D.O."/>
            <person name="Robinson D.L."/>
            <person name="Rodriguez A."/>
            <person name="Salamov A."/>
            <person name="Saunders E.H."/>
            <person name="Scott D."/>
            <person name="Shough T."/>
            <person name="Stallings R.L."/>
            <person name="Stalvey M."/>
            <person name="Sutherland R.D."/>
            <person name="Tapia R."/>
            <person name="Tesmer J.G."/>
            <person name="Thayer N."/>
            <person name="Thompson L.S."/>
            <person name="Tice H."/>
            <person name="Torney D.C."/>
            <person name="Tran-Gyamfi M."/>
            <person name="Tsai M."/>
            <person name="Ulanovsky L.E."/>
            <person name="Ustaszewska A."/>
            <person name="Vo N."/>
            <person name="White P.S."/>
            <person name="Williams A.L."/>
            <person name="Wills P.L."/>
            <person name="Wu J.R."/>
            <person name="Wu K."/>
            <person name="Yang J."/>
            <person name="Dejong P."/>
            <person name="Bruce D."/>
            <person name="Doggett N.A."/>
            <person name="Deaven L."/>
            <person name="Schmutz J."/>
            <person name="Grimwood J."/>
            <person name="Richardson P."/>
            <person name="Rokhsar D.S."/>
            <person name="Eichler E.E."/>
            <person name="Gilna P."/>
            <person name="Lucas S.M."/>
            <person name="Myers R.M."/>
            <person name="Rubin E.M."/>
            <person name="Pennacchio L.A."/>
        </authorList>
    </citation>
    <scope>NUCLEOTIDE SEQUENCE [LARGE SCALE GENOMIC DNA]</scope>
</reference>
<feature type="non-terminal residue" evidence="4">
    <location>
        <position position="684"/>
    </location>
</feature>
<dbReference type="Antibodypedia" id="29440">
    <property type="antibodies" value="67 antibodies from 16 providers"/>
</dbReference>
<name>H3BPA4_HUMAN</name>
<dbReference type="GO" id="GO:0000145">
    <property type="term" value="C:exocyst"/>
    <property type="evidence" value="ECO:0007669"/>
    <property type="project" value="InterPro"/>
</dbReference>
<dbReference type="Ensembl" id="ENST00000563889.1">
    <property type="protein sequence ID" value="ENSP00000455223.1"/>
    <property type="gene ID" value="ENSG00000179044.16"/>
</dbReference>
<dbReference type="PANTHER" id="PTHR21292">
    <property type="entry name" value="EXOCYST COMPLEX COMPONENT SEC6-RELATED"/>
    <property type="match status" value="1"/>
</dbReference>
<gene>
    <name evidence="4" type="primary">EXOC3L1</name>
</gene>
<sequence>MDSAAKDEMQPALSPGSSFPGPEWPEQERAEQLARGAALKWASGIFYRPEQLARLGQYRSREVQRTCSLESRLKSVMQSYLEGVQTVPAAVSHTQTLIDGQQFLEAYVSLRELEQLREDTWAPLGGLELPVFQGLDLLFEALGQAVEAAAGAAGKLAREDPALLVAAVRVAEVETGRTTPLGQVPRDWRQRCLRALQEGLEQAHFGSPLLPAPGALPGWLEALRVALPVELATAEALVAPCCPPQYNVVQLWAHTLHSGLRRSLQNLLAGPELEAADAFALLHWALHVYLGQEMMGSLELGPEADVSQLEPLLTLENIEQLEATFVANIQILEENIRVASLVSESLQQRVHGMALSELGTFLRSFSDALIRFSRDHFRGKSMAPHYVPYLLAALNHKSALSSSVSVLQLDGAPSGALAPVEAALDELQRRIYRLVLEALQAELQPLFADLPSRQWLSSPELLQSVCERTGRFCRDFWRVRNPTVQLLLAEAERAVVLQYLSALMQGRLVCRGADERTQAAERLRHDAAQLQQLFLSLVRASWAGRRARVSVAGWERGLARDPTPTCSGPGGERALRAGAARPEGAAKPPRPRAAGPGGGWPAATISRRERGPRLRPLGPARGLVPGAAPGRAQLPAGCAAAVAPREPPRPLQPSARARARAGLLPALGVLRPSPAARRINHGCR</sequence>
<dbReference type="ExpressionAtlas" id="H3BPA4">
    <property type="expression patterns" value="baseline and differential"/>
</dbReference>
<dbReference type="EMBL" id="AC074143">
    <property type="status" value="NOT_ANNOTATED_CDS"/>
    <property type="molecule type" value="Genomic_DNA"/>
</dbReference>
<protein>
    <submittedName>
        <fullName evidence="4">Exocyst complex component 3 like 1</fullName>
    </submittedName>
</protein>
<dbReference type="Proteomes" id="UP000005640">
    <property type="component" value="Chromosome 16"/>
</dbReference>
<keyword evidence="5" id="KW-1185">Reference proteome</keyword>
<keyword evidence="6" id="KW-1267">Proteomics identification</keyword>
<evidence type="ECO:0000313" key="4">
    <source>
        <dbReference type="Ensembl" id="ENSP00000455223.1"/>
    </source>
</evidence>
<feature type="compositionally biased region" description="Low complexity" evidence="3">
    <location>
        <begin position="576"/>
        <end position="587"/>
    </location>
</feature>
<dbReference type="VEuPathDB" id="HostDB:ENSG00000179044"/>
<feature type="region of interest" description="Disordered" evidence="3">
    <location>
        <begin position="560"/>
        <end position="616"/>
    </location>
</feature>
<dbReference type="OrthoDB" id="10047020at2759"/>
<reference evidence="4 5" key="2">
    <citation type="journal article" date="2004" name="Nature">
        <title>Finishing the euchromatic sequence of the human genome.</title>
        <authorList>
            <consortium name="International Human Genome Sequencing Consortium"/>
        </authorList>
    </citation>
    <scope>NUCLEOTIDE SEQUENCE [LARGE SCALE GENOMIC DNA]</scope>
</reference>
<dbReference type="Ensembl" id="ENST00000563889.1">
    <property type="protein sequence ID" value="ENSP00000455223.1"/>
    <property type="gene ID" value="ENSG00000179044.17"/>
</dbReference>
<dbReference type="Bgee" id="ENSG00000179044">
    <property type="expression patterns" value="Expressed in spleen and 92 other cell types or tissues"/>
</dbReference>